<dbReference type="CDD" id="cd06550">
    <property type="entry name" value="TM_ABC_iron-siderophores_like"/>
    <property type="match status" value="1"/>
</dbReference>
<evidence type="ECO:0000256" key="6">
    <source>
        <dbReference type="ARBA" id="ARBA00022989"/>
    </source>
</evidence>
<keyword evidence="6 9" id="KW-1133">Transmembrane helix</keyword>
<keyword evidence="11" id="KW-1185">Reference proteome</keyword>
<dbReference type="SUPFAM" id="SSF81345">
    <property type="entry name" value="ABC transporter involved in vitamin B12 uptake, BtuC"/>
    <property type="match status" value="1"/>
</dbReference>
<feature type="transmembrane region" description="Helical" evidence="9">
    <location>
        <begin position="370"/>
        <end position="391"/>
    </location>
</feature>
<evidence type="ECO:0000256" key="4">
    <source>
        <dbReference type="ARBA" id="ARBA00022475"/>
    </source>
</evidence>
<evidence type="ECO:0000313" key="10">
    <source>
        <dbReference type="EMBL" id="GAA1251713.1"/>
    </source>
</evidence>
<organism evidence="10 11">
    <name type="scientific">Prauserella halophila</name>
    <dbReference type="NCBI Taxonomy" id="185641"/>
    <lineage>
        <taxon>Bacteria</taxon>
        <taxon>Bacillati</taxon>
        <taxon>Actinomycetota</taxon>
        <taxon>Actinomycetes</taxon>
        <taxon>Pseudonocardiales</taxon>
        <taxon>Pseudonocardiaceae</taxon>
        <taxon>Prauserella</taxon>
    </lineage>
</organism>
<name>A0ABN1WKI7_9PSEU</name>
<evidence type="ECO:0000256" key="7">
    <source>
        <dbReference type="ARBA" id="ARBA00023136"/>
    </source>
</evidence>
<dbReference type="PANTHER" id="PTHR30472">
    <property type="entry name" value="FERRIC ENTEROBACTIN TRANSPORT SYSTEM PERMEASE PROTEIN"/>
    <property type="match status" value="1"/>
</dbReference>
<evidence type="ECO:0000256" key="1">
    <source>
        <dbReference type="ARBA" id="ARBA00004651"/>
    </source>
</evidence>
<feature type="transmembrane region" description="Helical" evidence="9">
    <location>
        <begin position="120"/>
        <end position="147"/>
    </location>
</feature>
<keyword evidence="3" id="KW-0813">Transport</keyword>
<feature type="transmembrane region" description="Helical" evidence="9">
    <location>
        <begin position="215"/>
        <end position="236"/>
    </location>
</feature>
<accession>A0ABN1WKI7</accession>
<feature type="region of interest" description="Disordered" evidence="8">
    <location>
        <begin position="1"/>
        <end position="57"/>
    </location>
</feature>
<dbReference type="PANTHER" id="PTHR30472:SF24">
    <property type="entry name" value="FERRIC ENTEROBACTIN TRANSPORT SYSTEM PERMEASE PROTEIN FEPG"/>
    <property type="match status" value="1"/>
</dbReference>
<feature type="compositionally biased region" description="Low complexity" evidence="8">
    <location>
        <begin position="7"/>
        <end position="28"/>
    </location>
</feature>
<sequence>MTPTNRADTQATDTQAADTQATDTQAADIQGTETRTADPQAADTQVTGPQPAGARPVTGRVVRAGGLSLRIAPRTLVVGTVVAALLAAVMVVTLTAGGYSLTLGQLLASLAGRGDETGDFVVYTLMLPRLLVAVLVGAMLAVSGAILQTVTRNALGSPDVIGFTSAAATGALVVITVLGGTMLQVSFGALIGGLVAALLIYVLAYHRGVSGLRFVLMGIGINALAVAANSFLITRASLHDALTAQAWLVGSVNSRGWEHVVAAAASLAALLPVALSRTRSLSMMELGDDTARALGARAGRDRSLLIGVSVLLAALAVAAAGPITFVALAAPQLTRRLTRSSAPGLVTTALVGALLLATGDLLVQQLFPAAQLPVGTATGCVGGLYLIWLLASEWRGKGRYA</sequence>
<dbReference type="InterPro" id="IPR037294">
    <property type="entry name" value="ABC_BtuC-like"/>
</dbReference>
<feature type="transmembrane region" description="Helical" evidence="9">
    <location>
        <begin position="76"/>
        <end position="100"/>
    </location>
</feature>
<keyword evidence="7 9" id="KW-0472">Membrane</keyword>
<feature type="transmembrane region" description="Helical" evidence="9">
    <location>
        <begin position="342"/>
        <end position="363"/>
    </location>
</feature>
<feature type="transmembrane region" description="Helical" evidence="9">
    <location>
        <begin position="304"/>
        <end position="330"/>
    </location>
</feature>
<feature type="transmembrane region" description="Helical" evidence="9">
    <location>
        <begin position="159"/>
        <end position="179"/>
    </location>
</feature>
<comment type="similarity">
    <text evidence="2">Belongs to the binding-protein-dependent transport system permease family. FecCD subfamily.</text>
</comment>
<evidence type="ECO:0000256" key="5">
    <source>
        <dbReference type="ARBA" id="ARBA00022692"/>
    </source>
</evidence>
<evidence type="ECO:0000256" key="2">
    <source>
        <dbReference type="ARBA" id="ARBA00007935"/>
    </source>
</evidence>
<evidence type="ECO:0000256" key="3">
    <source>
        <dbReference type="ARBA" id="ARBA00022448"/>
    </source>
</evidence>
<dbReference type="Proteomes" id="UP001500653">
    <property type="component" value="Unassembled WGS sequence"/>
</dbReference>
<keyword evidence="5 9" id="KW-0812">Transmembrane</keyword>
<dbReference type="Gene3D" id="1.10.3470.10">
    <property type="entry name" value="ABC transporter involved in vitamin B12 uptake, BtuC"/>
    <property type="match status" value="1"/>
</dbReference>
<reference evidence="10 11" key="1">
    <citation type="journal article" date="2019" name="Int. J. Syst. Evol. Microbiol.">
        <title>The Global Catalogue of Microorganisms (GCM) 10K type strain sequencing project: providing services to taxonomists for standard genome sequencing and annotation.</title>
        <authorList>
            <consortium name="The Broad Institute Genomics Platform"/>
            <consortium name="The Broad Institute Genome Sequencing Center for Infectious Disease"/>
            <person name="Wu L."/>
            <person name="Ma J."/>
        </authorList>
    </citation>
    <scope>NUCLEOTIDE SEQUENCE [LARGE SCALE GENOMIC DNA]</scope>
    <source>
        <strain evidence="10 11">JCM 13023</strain>
    </source>
</reference>
<gene>
    <name evidence="10" type="ORF">GCM10009676_43200</name>
</gene>
<keyword evidence="4" id="KW-1003">Cell membrane</keyword>
<dbReference type="InterPro" id="IPR000522">
    <property type="entry name" value="ABC_transptr_permease_BtuC"/>
</dbReference>
<evidence type="ECO:0000313" key="11">
    <source>
        <dbReference type="Proteomes" id="UP001500653"/>
    </source>
</evidence>
<evidence type="ECO:0000256" key="9">
    <source>
        <dbReference type="SAM" id="Phobius"/>
    </source>
</evidence>
<proteinExistence type="inferred from homology"/>
<comment type="subcellular location">
    <subcellularLocation>
        <location evidence="1">Cell membrane</location>
        <topology evidence="1">Multi-pass membrane protein</topology>
    </subcellularLocation>
</comment>
<evidence type="ECO:0000256" key="8">
    <source>
        <dbReference type="SAM" id="MobiDB-lite"/>
    </source>
</evidence>
<dbReference type="EMBL" id="BAAALN010000019">
    <property type="protein sequence ID" value="GAA1251713.1"/>
    <property type="molecule type" value="Genomic_DNA"/>
</dbReference>
<feature type="transmembrane region" description="Helical" evidence="9">
    <location>
        <begin position="185"/>
        <end position="203"/>
    </location>
</feature>
<comment type="caution">
    <text evidence="10">The sequence shown here is derived from an EMBL/GenBank/DDBJ whole genome shotgun (WGS) entry which is preliminary data.</text>
</comment>
<protein>
    <submittedName>
        <fullName evidence="10">Iron chelate uptake ABC transporter family permease subunit</fullName>
    </submittedName>
</protein>
<dbReference type="Pfam" id="PF01032">
    <property type="entry name" value="FecCD"/>
    <property type="match status" value="1"/>
</dbReference>